<dbReference type="RefSeq" id="WP_188710349.1">
    <property type="nucleotide sequence ID" value="NZ_BMHO01000001.1"/>
</dbReference>
<organism evidence="3 4">
    <name type="scientific">Microbacterium faecale</name>
    <dbReference type="NCBI Taxonomy" id="1804630"/>
    <lineage>
        <taxon>Bacteria</taxon>
        <taxon>Bacillati</taxon>
        <taxon>Actinomycetota</taxon>
        <taxon>Actinomycetes</taxon>
        <taxon>Micrococcales</taxon>
        <taxon>Microbacteriaceae</taxon>
        <taxon>Microbacterium</taxon>
    </lineage>
</organism>
<dbReference type="Gene3D" id="3.10.129.10">
    <property type="entry name" value="Hotdog Thioesterase"/>
    <property type="match status" value="1"/>
</dbReference>
<accession>A0A917DC20</accession>
<name>A0A917DC20_9MICO</name>
<keyword evidence="4" id="KW-1185">Reference proteome</keyword>
<dbReference type="InterPro" id="IPR052723">
    <property type="entry name" value="Acyl-CoA_thioesterase_PaaI"/>
</dbReference>
<evidence type="ECO:0000256" key="1">
    <source>
        <dbReference type="ARBA" id="ARBA00022801"/>
    </source>
</evidence>
<comment type="caution">
    <text evidence="3">The sequence shown here is derived from an EMBL/GenBank/DDBJ whole genome shotgun (WGS) entry which is preliminary data.</text>
</comment>
<keyword evidence="1" id="KW-0378">Hydrolase</keyword>
<dbReference type="Proteomes" id="UP000633205">
    <property type="component" value="Unassembled WGS sequence"/>
</dbReference>
<dbReference type="NCBIfam" id="TIGR00369">
    <property type="entry name" value="unchar_dom_1"/>
    <property type="match status" value="1"/>
</dbReference>
<reference evidence="3" key="2">
    <citation type="submission" date="2020-09" db="EMBL/GenBank/DDBJ databases">
        <authorList>
            <person name="Sun Q."/>
            <person name="Zhou Y."/>
        </authorList>
    </citation>
    <scope>NUCLEOTIDE SEQUENCE</scope>
    <source>
        <strain evidence="3">CGMCC 1.15152</strain>
    </source>
</reference>
<dbReference type="InterPro" id="IPR003736">
    <property type="entry name" value="PAAI_dom"/>
</dbReference>
<protein>
    <recommendedName>
        <fullName evidence="2">Thioesterase domain-containing protein</fullName>
    </recommendedName>
</protein>
<dbReference type="Pfam" id="PF03061">
    <property type="entry name" value="4HBT"/>
    <property type="match status" value="1"/>
</dbReference>
<dbReference type="InterPro" id="IPR029069">
    <property type="entry name" value="HotDog_dom_sf"/>
</dbReference>
<feature type="domain" description="Thioesterase" evidence="2">
    <location>
        <begin position="49"/>
        <end position="122"/>
    </location>
</feature>
<dbReference type="SUPFAM" id="SSF54637">
    <property type="entry name" value="Thioesterase/thiol ester dehydrase-isomerase"/>
    <property type="match status" value="1"/>
</dbReference>
<dbReference type="EMBL" id="BMHO01000001">
    <property type="protein sequence ID" value="GGD24627.1"/>
    <property type="molecule type" value="Genomic_DNA"/>
</dbReference>
<dbReference type="GO" id="GO:0016289">
    <property type="term" value="F:acyl-CoA hydrolase activity"/>
    <property type="evidence" value="ECO:0007669"/>
    <property type="project" value="TreeGrafter"/>
</dbReference>
<proteinExistence type="predicted"/>
<evidence type="ECO:0000259" key="2">
    <source>
        <dbReference type="Pfam" id="PF03061"/>
    </source>
</evidence>
<dbReference type="PANTHER" id="PTHR42856:SF1">
    <property type="entry name" value="ACYL-COENZYME A THIOESTERASE PAAI"/>
    <property type="match status" value="1"/>
</dbReference>
<dbReference type="PANTHER" id="PTHR42856">
    <property type="entry name" value="ACYL-COENZYME A THIOESTERASE PAAI"/>
    <property type="match status" value="1"/>
</dbReference>
<reference evidence="3" key="1">
    <citation type="journal article" date="2014" name="Int. J. Syst. Evol. Microbiol.">
        <title>Complete genome sequence of Corynebacterium casei LMG S-19264T (=DSM 44701T), isolated from a smear-ripened cheese.</title>
        <authorList>
            <consortium name="US DOE Joint Genome Institute (JGI-PGF)"/>
            <person name="Walter F."/>
            <person name="Albersmeier A."/>
            <person name="Kalinowski J."/>
            <person name="Ruckert C."/>
        </authorList>
    </citation>
    <scope>NUCLEOTIDE SEQUENCE</scope>
    <source>
        <strain evidence="3">CGMCC 1.15152</strain>
    </source>
</reference>
<gene>
    <name evidence="3" type="ORF">GCM10010915_00720</name>
</gene>
<sequence length="140" mass="14705">MTDDVQRTVAALNDQDATFHAQGMTVESVADGRVSISLTVRADMTNGAGVAHGAWVFMVADTAFGYAAATRLPNALTADADIRFHRPAPAGTRLVAEAEVVTQTRSTLLIDVVVSNDAGHRVASFRGGARAGRPRQTDPS</sequence>
<dbReference type="CDD" id="cd03443">
    <property type="entry name" value="PaaI_thioesterase"/>
    <property type="match status" value="1"/>
</dbReference>
<dbReference type="InterPro" id="IPR006683">
    <property type="entry name" value="Thioestr_dom"/>
</dbReference>
<evidence type="ECO:0000313" key="4">
    <source>
        <dbReference type="Proteomes" id="UP000633205"/>
    </source>
</evidence>
<evidence type="ECO:0000313" key="3">
    <source>
        <dbReference type="EMBL" id="GGD24627.1"/>
    </source>
</evidence>
<dbReference type="AlphaFoldDB" id="A0A917DC20"/>